<reference evidence="1" key="1">
    <citation type="submission" date="2022-06" db="EMBL/GenBank/DDBJ databases">
        <title>Physiological and biochemical characterization and genomic elucidation of a strain of the genus Ensifer adhaerens M8 that combines arsenic oxidation and chromium reduction.</title>
        <authorList>
            <person name="Li X."/>
            <person name="Yu c."/>
        </authorList>
    </citation>
    <scope>NUCLEOTIDE SEQUENCE</scope>
    <source>
        <strain evidence="1">M8</strain>
        <plasmid evidence="1">pB</plasmid>
    </source>
</reference>
<proteinExistence type="predicted"/>
<name>A0A9Q8YEJ6_ENSAD</name>
<organism evidence="1 2">
    <name type="scientific">Ensifer adhaerens</name>
    <name type="common">Sinorhizobium morelense</name>
    <dbReference type="NCBI Taxonomy" id="106592"/>
    <lineage>
        <taxon>Bacteria</taxon>
        <taxon>Pseudomonadati</taxon>
        <taxon>Pseudomonadota</taxon>
        <taxon>Alphaproteobacteria</taxon>
        <taxon>Hyphomicrobiales</taxon>
        <taxon>Rhizobiaceae</taxon>
        <taxon>Sinorhizobium/Ensifer group</taxon>
        <taxon>Ensifer</taxon>
    </lineage>
</organism>
<evidence type="ECO:0000313" key="1">
    <source>
        <dbReference type="EMBL" id="USJ27795.1"/>
    </source>
</evidence>
<dbReference type="RefSeq" id="WP_252161271.1">
    <property type="nucleotide sequence ID" value="NZ_CP098809.1"/>
</dbReference>
<gene>
    <name evidence="1" type="ORF">NE863_28315</name>
</gene>
<protein>
    <submittedName>
        <fullName evidence="1">Uncharacterized protein</fullName>
    </submittedName>
</protein>
<accession>A0A9Q8YEJ6</accession>
<dbReference type="Proteomes" id="UP001055460">
    <property type="component" value="Plasmid pB"/>
</dbReference>
<dbReference type="AlphaFoldDB" id="A0A9Q8YEJ6"/>
<sequence>MGLLEIKEPNMHLIQILLPLKRRDGKPFGSQMFDTVRQQLAEAFGGITFYRNAPAEGNWVSGAEMERDQIVVAEVMTENLDQLWWRVYRHELECAFGQQEIVIRALPIKRL</sequence>
<geneLocation type="plasmid" evidence="1 2">
    <name>pB</name>
</geneLocation>
<keyword evidence="1" id="KW-0614">Plasmid</keyword>
<evidence type="ECO:0000313" key="2">
    <source>
        <dbReference type="Proteomes" id="UP001055460"/>
    </source>
</evidence>
<dbReference type="EMBL" id="CP098809">
    <property type="protein sequence ID" value="USJ27795.1"/>
    <property type="molecule type" value="Genomic_DNA"/>
</dbReference>